<dbReference type="EMBL" id="LVYD01000102">
    <property type="protein sequence ID" value="OQP58050.1"/>
    <property type="molecule type" value="Genomic_DNA"/>
</dbReference>
<dbReference type="Proteomes" id="UP000192796">
    <property type="component" value="Unassembled WGS sequence"/>
</dbReference>
<sequence>MRRTIKYYAGIILLLFMFGGTYAQNLVVNAFIPPGALIQKEQLWNVIISNPGTSARSCQLSLTILNKANGSKMLSALTNLIVVPGGTRQIQVADVMPVVYNALNENVRLSGNGLLPVGLYQVCYEAVNDKGISYGSSCVDVQVDVLAPPQLIFPENKSEVKEQYPVFNWIPPVPLTLVPNCLYEYRLVKVNKNQTAADAIRDNVPVFRAGKLPVPAFNYPASAPALEKQQLYAWQIAAQSAGTDIKSDVWSFTITNKEDAKLRPADGLAYTKLARPNERVSYSVVAETLKFSWNNESLDSLFQIKVLDVTGGDHIPVSIKETAVPKFLPGVNLIDMDLPRSGEFIKNHMYEFSLTDKQGLEWKMLFEYKGKKK</sequence>
<evidence type="ECO:0000313" key="2">
    <source>
        <dbReference type="Proteomes" id="UP000192796"/>
    </source>
</evidence>
<organism evidence="1 2">
    <name type="scientific">Niastella vici</name>
    <dbReference type="NCBI Taxonomy" id="1703345"/>
    <lineage>
        <taxon>Bacteria</taxon>
        <taxon>Pseudomonadati</taxon>
        <taxon>Bacteroidota</taxon>
        <taxon>Chitinophagia</taxon>
        <taxon>Chitinophagales</taxon>
        <taxon>Chitinophagaceae</taxon>
        <taxon>Niastella</taxon>
    </lineage>
</organism>
<keyword evidence="2" id="KW-1185">Reference proteome</keyword>
<name>A0A1V9FI92_9BACT</name>
<dbReference type="OrthoDB" id="9809727at2"/>
<dbReference type="AlphaFoldDB" id="A0A1V9FI92"/>
<evidence type="ECO:0008006" key="3">
    <source>
        <dbReference type="Google" id="ProtNLM"/>
    </source>
</evidence>
<reference evidence="1 2" key="1">
    <citation type="submission" date="2016-03" db="EMBL/GenBank/DDBJ databases">
        <title>Niastella vici sp. nov., isolated from farmland soil.</title>
        <authorList>
            <person name="Chen L."/>
            <person name="Wang D."/>
            <person name="Yang S."/>
            <person name="Wang G."/>
        </authorList>
    </citation>
    <scope>NUCLEOTIDE SEQUENCE [LARGE SCALE GENOMIC DNA]</scope>
    <source>
        <strain evidence="1 2">DJ57</strain>
    </source>
</reference>
<comment type="caution">
    <text evidence="1">The sequence shown here is derived from an EMBL/GenBank/DDBJ whole genome shotgun (WGS) entry which is preliminary data.</text>
</comment>
<dbReference type="STRING" id="1703345.A3860_06885"/>
<accession>A0A1V9FI92</accession>
<evidence type="ECO:0000313" key="1">
    <source>
        <dbReference type="EMBL" id="OQP58050.1"/>
    </source>
</evidence>
<protein>
    <recommendedName>
        <fullName evidence="3">DUF928 domain-containing protein</fullName>
    </recommendedName>
</protein>
<proteinExistence type="predicted"/>
<gene>
    <name evidence="1" type="ORF">A3860_06885</name>
</gene>
<dbReference type="RefSeq" id="WP_081155189.1">
    <property type="nucleotide sequence ID" value="NZ_LVYD01000102.1"/>
</dbReference>